<feature type="transmembrane region" description="Helical" evidence="1">
    <location>
        <begin position="67"/>
        <end position="85"/>
    </location>
</feature>
<organism evidence="3 4">
    <name type="scientific">Candidatus Enterocloster excrementipullorum</name>
    <dbReference type="NCBI Taxonomy" id="2838559"/>
    <lineage>
        <taxon>Bacteria</taxon>
        <taxon>Bacillati</taxon>
        <taxon>Bacillota</taxon>
        <taxon>Clostridia</taxon>
        <taxon>Lachnospirales</taxon>
        <taxon>Lachnospiraceae</taxon>
        <taxon>Enterocloster</taxon>
    </lineage>
</organism>
<dbReference type="AlphaFoldDB" id="A0A9D2N2H9"/>
<accession>A0A9D2N2H9</accession>
<evidence type="ECO:0000313" key="3">
    <source>
        <dbReference type="EMBL" id="HJC06931.1"/>
    </source>
</evidence>
<reference evidence="3" key="2">
    <citation type="submission" date="2021-04" db="EMBL/GenBank/DDBJ databases">
        <authorList>
            <person name="Gilroy R."/>
        </authorList>
    </citation>
    <scope>NUCLEOTIDE SEQUENCE</scope>
    <source>
        <strain evidence="3">CHK180-15479</strain>
    </source>
</reference>
<feature type="transmembrane region" description="Helical" evidence="1">
    <location>
        <begin position="134"/>
        <end position="152"/>
    </location>
</feature>
<keyword evidence="1" id="KW-0812">Transmembrane</keyword>
<dbReference type="Proteomes" id="UP000823910">
    <property type="component" value="Unassembled WGS sequence"/>
</dbReference>
<dbReference type="CDD" id="cd16935">
    <property type="entry name" value="HATPase_AgrC-ComD-like"/>
    <property type="match status" value="1"/>
</dbReference>
<feature type="transmembrane region" description="Helical" evidence="1">
    <location>
        <begin position="164"/>
        <end position="182"/>
    </location>
</feature>
<dbReference type="GO" id="GO:0042802">
    <property type="term" value="F:identical protein binding"/>
    <property type="evidence" value="ECO:0007669"/>
    <property type="project" value="TreeGrafter"/>
</dbReference>
<evidence type="ECO:0000259" key="2">
    <source>
        <dbReference type="Pfam" id="PF14501"/>
    </source>
</evidence>
<evidence type="ECO:0000256" key="1">
    <source>
        <dbReference type="SAM" id="Phobius"/>
    </source>
</evidence>
<dbReference type="InterPro" id="IPR036890">
    <property type="entry name" value="HATPase_C_sf"/>
</dbReference>
<comment type="caution">
    <text evidence="3">The sequence shown here is derived from an EMBL/GenBank/DDBJ whole genome shotgun (WGS) entry which is preliminary data.</text>
</comment>
<feature type="transmembrane region" description="Helical" evidence="1">
    <location>
        <begin position="6"/>
        <end position="27"/>
    </location>
</feature>
<dbReference type="PANTHER" id="PTHR40448:SF1">
    <property type="entry name" value="TWO-COMPONENT SENSOR HISTIDINE KINASE"/>
    <property type="match status" value="1"/>
</dbReference>
<sequence length="447" mass="50270">MTFVSIRRFCLILAANVSILGPFFAAFHRELRFSMYKTTGILAGYLFFVFFLSSVFCILLPGHPWTFTLMPCLVMPFHVILCVLLSKMRWTVIVYTLFMFQNFADAALLFGMLLRDLFFSLHIAVPGIPSLLPLLMLFVLCPCACLFLTPYLRSAAEYTRTLSSWKTLASIPLIFSIIFRCIGFDLSSASPFLDGSRFFRCVLWIACVCLVHYVILHALLSLSQNFALREEYKTIRLLADLQTSQMSRLQKALDQTAQAKHNMRFHFAAVKGFLEQKKSQKALNYINDYLGSSQSSGEARYCLNLPANSLLDYYLDEAKKNSIRVTAHVSLPAVLPLSEIDFCTILGNLLSNALEACMRQEGGDPSITVNIRQSGSSMITLSISNSYSHEIRRQNGIFLSSKGDRPGIGTASVRYLVERYHGVLNYKYGNGLFVASLLLNPEIGRNA</sequence>
<reference evidence="3" key="1">
    <citation type="journal article" date="2021" name="PeerJ">
        <title>Extensive microbial diversity within the chicken gut microbiome revealed by metagenomics and culture.</title>
        <authorList>
            <person name="Gilroy R."/>
            <person name="Ravi A."/>
            <person name="Getino M."/>
            <person name="Pursley I."/>
            <person name="Horton D.L."/>
            <person name="Alikhan N.F."/>
            <person name="Baker D."/>
            <person name="Gharbi K."/>
            <person name="Hall N."/>
            <person name="Watson M."/>
            <person name="Adriaenssens E.M."/>
            <person name="Foster-Nyarko E."/>
            <person name="Jarju S."/>
            <person name="Secka A."/>
            <person name="Antonio M."/>
            <person name="Oren A."/>
            <person name="Chaudhuri R.R."/>
            <person name="La Ragione R."/>
            <person name="Hildebrand F."/>
            <person name="Pallen M.J."/>
        </authorList>
    </citation>
    <scope>NUCLEOTIDE SEQUENCE</scope>
    <source>
        <strain evidence="3">CHK180-15479</strain>
    </source>
</reference>
<proteinExistence type="predicted"/>
<name>A0A9D2N2H9_9FIRM</name>
<protein>
    <submittedName>
        <fullName evidence="3">GHKL domain-containing protein</fullName>
    </submittedName>
</protein>
<evidence type="ECO:0000313" key="4">
    <source>
        <dbReference type="Proteomes" id="UP000823910"/>
    </source>
</evidence>
<feature type="transmembrane region" description="Helical" evidence="1">
    <location>
        <begin position="92"/>
        <end position="114"/>
    </location>
</feature>
<dbReference type="Gene3D" id="3.30.565.10">
    <property type="entry name" value="Histidine kinase-like ATPase, C-terminal domain"/>
    <property type="match status" value="1"/>
</dbReference>
<dbReference type="PANTHER" id="PTHR40448">
    <property type="entry name" value="TWO-COMPONENT SENSOR HISTIDINE KINASE"/>
    <property type="match status" value="1"/>
</dbReference>
<dbReference type="Pfam" id="PF14501">
    <property type="entry name" value="HATPase_c_5"/>
    <property type="match status" value="1"/>
</dbReference>
<dbReference type="SUPFAM" id="SSF55874">
    <property type="entry name" value="ATPase domain of HSP90 chaperone/DNA topoisomerase II/histidine kinase"/>
    <property type="match status" value="1"/>
</dbReference>
<keyword evidence="1" id="KW-0472">Membrane</keyword>
<feature type="transmembrane region" description="Helical" evidence="1">
    <location>
        <begin position="39"/>
        <end position="61"/>
    </location>
</feature>
<gene>
    <name evidence="3" type="ORF">H9704_12410</name>
</gene>
<feature type="transmembrane region" description="Helical" evidence="1">
    <location>
        <begin position="202"/>
        <end position="222"/>
    </location>
</feature>
<feature type="domain" description="Sensor histidine kinase NatK-like C-terminal" evidence="2">
    <location>
        <begin position="339"/>
        <end position="439"/>
    </location>
</feature>
<keyword evidence="1" id="KW-1133">Transmembrane helix</keyword>
<dbReference type="InterPro" id="IPR032834">
    <property type="entry name" value="NatK-like_C"/>
</dbReference>
<dbReference type="EMBL" id="DWWT01000065">
    <property type="protein sequence ID" value="HJC06931.1"/>
    <property type="molecule type" value="Genomic_DNA"/>
</dbReference>